<dbReference type="RefSeq" id="WP_007767413.1">
    <property type="nucleotide sequence ID" value="NZ_AKBZ01000006.1"/>
</dbReference>
<dbReference type="Proteomes" id="UP000007995">
    <property type="component" value="Unassembled WGS sequence"/>
</dbReference>
<dbReference type="EMBL" id="AGXW01000014">
    <property type="protein sequence ID" value="EKJ89317.1"/>
    <property type="molecule type" value="Genomic_DNA"/>
</dbReference>
<comment type="caution">
    <text evidence="1">The sequence shown here is derived from an EMBL/GenBank/DDBJ whole genome shotgun (WGS) entry which is preliminary data.</text>
</comment>
<protein>
    <submittedName>
        <fullName evidence="1">Uncharacterized protein</fullName>
    </submittedName>
</protein>
<dbReference type="AlphaFoldDB" id="K5BRR6"/>
<proteinExistence type="predicted"/>
<evidence type="ECO:0000313" key="2">
    <source>
        <dbReference type="Proteomes" id="UP000007995"/>
    </source>
</evidence>
<reference evidence="1 2" key="1">
    <citation type="submission" date="2012-02" db="EMBL/GenBank/DDBJ databases">
        <title>The Genome Sequence of Bacteroides finegoldii CL09T03C10.</title>
        <authorList>
            <consortium name="The Broad Institute Genome Sequencing Platform"/>
            <person name="Earl A."/>
            <person name="Ward D."/>
            <person name="Feldgarden M."/>
            <person name="Gevers D."/>
            <person name="Zitomersky N.L."/>
            <person name="Coyne M.J."/>
            <person name="Comstock L.E."/>
            <person name="Young S.K."/>
            <person name="Zeng Q."/>
            <person name="Gargeya S."/>
            <person name="Fitzgerald M."/>
            <person name="Haas B."/>
            <person name="Abouelleil A."/>
            <person name="Alvarado L."/>
            <person name="Arachchi H.M."/>
            <person name="Berlin A."/>
            <person name="Chapman S.B."/>
            <person name="Gearin G."/>
            <person name="Goldberg J."/>
            <person name="Griggs A."/>
            <person name="Gujja S."/>
            <person name="Hansen M."/>
            <person name="Heiman D."/>
            <person name="Howarth C."/>
            <person name="Larimer J."/>
            <person name="Lui A."/>
            <person name="MacDonald P.J.P."/>
            <person name="McCowen C."/>
            <person name="Montmayeur A."/>
            <person name="Murphy C."/>
            <person name="Neiman D."/>
            <person name="Pearson M."/>
            <person name="Priest M."/>
            <person name="Roberts A."/>
            <person name="Saif S."/>
            <person name="Shea T."/>
            <person name="Sisk P."/>
            <person name="Stolte C."/>
            <person name="Sykes S."/>
            <person name="Wortman J."/>
            <person name="Nusbaum C."/>
            <person name="Birren B."/>
        </authorList>
    </citation>
    <scope>NUCLEOTIDE SEQUENCE [LARGE SCALE GENOMIC DNA]</scope>
    <source>
        <strain evidence="1 2">CL09T03C10</strain>
    </source>
</reference>
<name>K5BRR6_9BACE</name>
<evidence type="ECO:0000313" key="1">
    <source>
        <dbReference type="EMBL" id="EKJ89317.1"/>
    </source>
</evidence>
<sequence>MKKVSVTFDKILIGQTFFENESEKLNSNSEINFNVGKKCVSIQEKSEPRKGKRKKKPEIECSYYFKSGYDKKGVLTKGSIVLDLSFLGGDKRKLTMGLNFDPKAPVDISVGKVLSRIKSELTPIIANEFSAKSNALF</sequence>
<organism evidence="1 2">
    <name type="scientific">Bacteroides finegoldii CL09T03C10</name>
    <dbReference type="NCBI Taxonomy" id="997888"/>
    <lineage>
        <taxon>Bacteria</taxon>
        <taxon>Pseudomonadati</taxon>
        <taxon>Bacteroidota</taxon>
        <taxon>Bacteroidia</taxon>
        <taxon>Bacteroidales</taxon>
        <taxon>Bacteroidaceae</taxon>
        <taxon>Bacteroides</taxon>
    </lineage>
</organism>
<gene>
    <name evidence="1" type="ORF">HMPREF1057_04070</name>
</gene>
<accession>K5BRR6</accession>
<dbReference type="HOGENOM" id="CLU_1861170_0_0_10"/>